<feature type="non-terminal residue" evidence="1">
    <location>
        <position position="150"/>
    </location>
</feature>
<dbReference type="AlphaFoldDB" id="A0A0P7US68"/>
<name>A0A0P7US68_SCLFO</name>
<sequence length="150" mass="16623">MHLLLRFPADSVLRLLAPHTLEKEEGKALGCTVTVARFTGVEQSWRGEQERVTWPLVMGMVTLNFSAMAASRQVLPTPVAPLDRSKKVPHCSTLGKRASENNQQECHIIQNHSPIRPGSCCLQASPSVCLHQRWQEHLQSQPGPPNMASI</sequence>
<accession>A0A0P7US68</accession>
<comment type="caution">
    <text evidence="1">The sequence shown here is derived from an EMBL/GenBank/DDBJ whole genome shotgun (WGS) entry which is preliminary data.</text>
</comment>
<evidence type="ECO:0000313" key="2">
    <source>
        <dbReference type="Proteomes" id="UP000034805"/>
    </source>
</evidence>
<reference evidence="1 2" key="1">
    <citation type="submission" date="2015-08" db="EMBL/GenBank/DDBJ databases">
        <title>The genome of the Asian arowana (Scleropages formosus).</title>
        <authorList>
            <person name="Tan M.H."/>
            <person name="Gan H.M."/>
            <person name="Croft L.J."/>
            <person name="Austin C.M."/>
        </authorList>
    </citation>
    <scope>NUCLEOTIDE SEQUENCE [LARGE SCALE GENOMIC DNA]</scope>
    <source>
        <strain evidence="1">Aro1</strain>
    </source>
</reference>
<evidence type="ECO:0000313" key="1">
    <source>
        <dbReference type="EMBL" id="KPP72229.1"/>
    </source>
</evidence>
<organism evidence="1 2">
    <name type="scientific">Scleropages formosus</name>
    <name type="common">Asian bonytongue</name>
    <name type="synonym">Osteoglossum formosum</name>
    <dbReference type="NCBI Taxonomy" id="113540"/>
    <lineage>
        <taxon>Eukaryota</taxon>
        <taxon>Metazoa</taxon>
        <taxon>Chordata</taxon>
        <taxon>Craniata</taxon>
        <taxon>Vertebrata</taxon>
        <taxon>Euteleostomi</taxon>
        <taxon>Actinopterygii</taxon>
        <taxon>Neopterygii</taxon>
        <taxon>Teleostei</taxon>
        <taxon>Osteoglossocephala</taxon>
        <taxon>Osteoglossomorpha</taxon>
        <taxon>Osteoglossiformes</taxon>
        <taxon>Osteoglossidae</taxon>
        <taxon>Scleropages</taxon>
    </lineage>
</organism>
<dbReference type="Proteomes" id="UP000034805">
    <property type="component" value="Unassembled WGS sequence"/>
</dbReference>
<proteinExistence type="predicted"/>
<gene>
    <name evidence="1" type="ORF">Z043_108794</name>
</gene>
<dbReference type="EMBL" id="JARO02002636">
    <property type="protein sequence ID" value="KPP72229.1"/>
    <property type="molecule type" value="Genomic_DNA"/>
</dbReference>
<protein>
    <submittedName>
        <fullName evidence="1">Uncharacterized protein</fullName>
    </submittedName>
</protein>